<protein>
    <submittedName>
        <fullName evidence="1">Uncharacterized protein</fullName>
    </submittedName>
</protein>
<proteinExistence type="predicted"/>
<dbReference type="Proteomes" id="UP000199537">
    <property type="component" value="Unassembled WGS sequence"/>
</dbReference>
<evidence type="ECO:0000313" key="2">
    <source>
        <dbReference type="Proteomes" id="UP000199537"/>
    </source>
</evidence>
<dbReference type="STRING" id="1393122.SAMN05660895_2218"/>
<dbReference type="EMBL" id="FPCJ01000001">
    <property type="protein sequence ID" value="SFV35381.1"/>
    <property type="molecule type" value="Genomic_DNA"/>
</dbReference>
<name>A0A1I7NL09_9BACT</name>
<dbReference type="AlphaFoldDB" id="A0A1I7NL09"/>
<evidence type="ECO:0000313" key="1">
    <source>
        <dbReference type="EMBL" id="SFV35381.1"/>
    </source>
</evidence>
<reference evidence="2" key="1">
    <citation type="submission" date="2016-10" db="EMBL/GenBank/DDBJ databases">
        <authorList>
            <person name="Varghese N."/>
            <person name="Submissions S."/>
        </authorList>
    </citation>
    <scope>NUCLEOTIDE SEQUENCE [LARGE SCALE GENOMIC DNA]</scope>
    <source>
        <strain evidence="2">DSM 14807</strain>
    </source>
</reference>
<accession>A0A1I7NL09</accession>
<keyword evidence="2" id="KW-1185">Reference proteome</keyword>
<gene>
    <name evidence="1" type="ORF">SAMN05660895_2218</name>
</gene>
<sequence length="39" mass="4268">MINKNEAHELASFLGAQVKTGGSVVCFVNIREQLSFTDL</sequence>
<organism evidence="1 2">
    <name type="scientific">Thermoflavifilum thermophilum</name>
    <dbReference type="NCBI Taxonomy" id="1393122"/>
    <lineage>
        <taxon>Bacteria</taxon>
        <taxon>Pseudomonadati</taxon>
        <taxon>Bacteroidota</taxon>
        <taxon>Chitinophagia</taxon>
        <taxon>Chitinophagales</taxon>
        <taxon>Chitinophagaceae</taxon>
        <taxon>Thermoflavifilum</taxon>
    </lineage>
</organism>